<feature type="signal peptide" evidence="2">
    <location>
        <begin position="1"/>
        <end position="21"/>
    </location>
</feature>
<dbReference type="InterPro" id="IPR036514">
    <property type="entry name" value="SGNH_hydro_sf"/>
</dbReference>
<dbReference type="Pfam" id="PF13472">
    <property type="entry name" value="Lipase_GDSL_2"/>
    <property type="match status" value="1"/>
</dbReference>
<name>A0A5J6FH75_9ACTN</name>
<sequence>MPRRQGYALLIALVAGTAAFAAALAFGTSLITADRRSPSFDDGRARSVPRNPVPAATPAAPANAAGTWIVTWTGAPVSGEPDTESGYPGHVIRNTVHTSIGGDAARITLSNLFGTAPLVIDQATVNTRPVTFEGSATVTIAAGRQVVSDPVTVPVAPDADLVVALRTPAGGGPVTYHPNTHQTSYLADDKGTWSTANWRYLTAVEVLNDTAPGAIVVIGDSLTAGSGSTTDANTRWTDVLSDRLQHRYGIANQGIAGNRLLLDSPATRGGIGGQAGIHRFERDVLSVSGAKTVIVSLGINDVQQAPAEPDAGRIVDGLRSLVERAEARGLRVVGTTLTPFGGFPTWTPEREAVRQAVNERIRSGGVFDDFADFDRAVRDPSAPARVLPAYDSGDGLHFNDTGYQALGDLIDLTALSGAPKAGAF</sequence>
<evidence type="ECO:0000313" key="4">
    <source>
        <dbReference type="EMBL" id="QEU74285.1"/>
    </source>
</evidence>
<evidence type="ECO:0000259" key="3">
    <source>
        <dbReference type="Pfam" id="PF13472"/>
    </source>
</evidence>
<dbReference type="PANTHER" id="PTHR43784:SF2">
    <property type="entry name" value="GDSL-LIKE LIPASE_ACYLHYDROLASE, PUTATIVE (AFU_ORTHOLOGUE AFUA_2G00820)-RELATED"/>
    <property type="match status" value="1"/>
</dbReference>
<dbReference type="KEGG" id="snk:CP967_21850"/>
<feature type="region of interest" description="Disordered" evidence="1">
    <location>
        <begin position="36"/>
        <end position="60"/>
    </location>
</feature>
<dbReference type="OrthoDB" id="1828825at2"/>
<proteinExistence type="predicted"/>
<keyword evidence="2" id="KW-0732">Signal</keyword>
<evidence type="ECO:0000256" key="2">
    <source>
        <dbReference type="SAM" id="SignalP"/>
    </source>
</evidence>
<gene>
    <name evidence="4" type="ORF">CP967_21850</name>
</gene>
<dbReference type="PANTHER" id="PTHR43784">
    <property type="entry name" value="GDSL-LIKE LIPASE/ACYLHYDROLASE, PUTATIVE (AFU_ORTHOLOGUE AFUA_2G00820)-RELATED"/>
    <property type="match status" value="1"/>
</dbReference>
<dbReference type="InterPro" id="IPR013830">
    <property type="entry name" value="SGNH_hydro"/>
</dbReference>
<organism evidence="4 5">
    <name type="scientific">Streptomyces nitrosporeus</name>
    <dbReference type="NCBI Taxonomy" id="28894"/>
    <lineage>
        <taxon>Bacteria</taxon>
        <taxon>Bacillati</taxon>
        <taxon>Actinomycetota</taxon>
        <taxon>Actinomycetes</taxon>
        <taxon>Kitasatosporales</taxon>
        <taxon>Streptomycetaceae</taxon>
        <taxon>Streptomyces</taxon>
    </lineage>
</organism>
<feature type="domain" description="SGNH hydrolase-type esterase" evidence="3">
    <location>
        <begin position="217"/>
        <end position="405"/>
    </location>
</feature>
<accession>A0A5J6FH75</accession>
<dbReference type="Gene3D" id="3.40.50.1110">
    <property type="entry name" value="SGNH hydrolase"/>
    <property type="match status" value="1"/>
</dbReference>
<evidence type="ECO:0000256" key="1">
    <source>
        <dbReference type="SAM" id="MobiDB-lite"/>
    </source>
</evidence>
<dbReference type="EMBL" id="CP023702">
    <property type="protein sequence ID" value="QEU74285.1"/>
    <property type="molecule type" value="Genomic_DNA"/>
</dbReference>
<evidence type="ECO:0000313" key="5">
    <source>
        <dbReference type="Proteomes" id="UP000326178"/>
    </source>
</evidence>
<dbReference type="InterPro" id="IPR053140">
    <property type="entry name" value="GDSL_Rv0518-like"/>
</dbReference>
<dbReference type="CDD" id="cd01830">
    <property type="entry name" value="XynE_like"/>
    <property type="match status" value="1"/>
</dbReference>
<feature type="compositionally biased region" description="Basic and acidic residues" evidence="1">
    <location>
        <begin position="36"/>
        <end position="45"/>
    </location>
</feature>
<keyword evidence="4" id="KW-0378">Hydrolase</keyword>
<feature type="compositionally biased region" description="Low complexity" evidence="1">
    <location>
        <begin position="48"/>
        <end position="60"/>
    </location>
</feature>
<keyword evidence="5" id="KW-1185">Reference proteome</keyword>
<dbReference type="GO" id="GO:0016787">
    <property type="term" value="F:hydrolase activity"/>
    <property type="evidence" value="ECO:0007669"/>
    <property type="project" value="UniProtKB-KW"/>
</dbReference>
<dbReference type="RefSeq" id="WP_150489581.1">
    <property type="nucleotide sequence ID" value="NZ_BMUV01000006.1"/>
</dbReference>
<dbReference type="SUPFAM" id="SSF52266">
    <property type="entry name" value="SGNH hydrolase"/>
    <property type="match status" value="1"/>
</dbReference>
<feature type="chain" id="PRO_5023913841" evidence="2">
    <location>
        <begin position="22"/>
        <end position="424"/>
    </location>
</feature>
<dbReference type="AlphaFoldDB" id="A0A5J6FH75"/>
<dbReference type="Proteomes" id="UP000326178">
    <property type="component" value="Chromosome"/>
</dbReference>
<reference evidence="4 5" key="1">
    <citation type="submission" date="2017-09" db="EMBL/GenBank/DDBJ databases">
        <authorList>
            <person name="Lee N."/>
            <person name="Cho B.-K."/>
        </authorList>
    </citation>
    <scope>NUCLEOTIDE SEQUENCE [LARGE SCALE GENOMIC DNA]</scope>
    <source>
        <strain evidence="4 5">ATCC 12769</strain>
    </source>
</reference>
<protein>
    <submittedName>
        <fullName evidence="4">SGNH/GDSL hydrolase family protein</fullName>
    </submittedName>
</protein>